<gene>
    <name evidence="2" type="ORF">DJ83_17210</name>
</gene>
<dbReference type="Pfam" id="PF20126">
    <property type="entry name" value="TumE"/>
    <property type="match status" value="1"/>
</dbReference>
<dbReference type="RefSeq" id="WP_094580650.1">
    <property type="nucleotide sequence ID" value="NZ_NHOW01000219.1"/>
</dbReference>
<dbReference type="InterPro" id="IPR045397">
    <property type="entry name" value="TumE-like"/>
</dbReference>
<organism evidence="2 3">
    <name type="scientific">Halorubrum ezzemoulense</name>
    <name type="common">Halorubrum chaoviator</name>
    <dbReference type="NCBI Taxonomy" id="337243"/>
    <lineage>
        <taxon>Archaea</taxon>
        <taxon>Methanobacteriati</taxon>
        <taxon>Methanobacteriota</taxon>
        <taxon>Stenosarchaea group</taxon>
        <taxon>Halobacteria</taxon>
        <taxon>Halobacteriales</taxon>
        <taxon>Haloferacaceae</taxon>
        <taxon>Halorubrum</taxon>
    </lineage>
</organism>
<sequence length="112" mass="12800">MASLTDDDLDGVSEGRKYPDGAVVRVFCMRTDRDAYPPGWAYKLHYGATEPDPPRTLDDGTIRRYDNSHEDTKGHELHVAPDPHPDSITFPGMVELWKRFWSEIPKSELEVK</sequence>
<dbReference type="EMBL" id="NHOW01000219">
    <property type="protein sequence ID" value="OYR57294.1"/>
    <property type="molecule type" value="Genomic_DNA"/>
</dbReference>
<evidence type="ECO:0000313" key="2">
    <source>
        <dbReference type="EMBL" id="OYR57294.1"/>
    </source>
</evidence>
<evidence type="ECO:0000313" key="3">
    <source>
        <dbReference type="Proteomes" id="UP000216409"/>
    </source>
</evidence>
<comment type="caution">
    <text evidence="2">The sequence shown here is derived from an EMBL/GenBank/DDBJ whole genome shotgun (WGS) entry which is preliminary data.</text>
</comment>
<reference evidence="2 3" key="1">
    <citation type="journal article" date="2014" name="Front. Microbiol.">
        <title>Population and genomic analysis of the genus Halorubrum.</title>
        <authorList>
            <person name="Fullmer M.S."/>
            <person name="Soucy S.M."/>
            <person name="Swithers K.S."/>
            <person name="Makkay A.M."/>
            <person name="Wheeler R."/>
            <person name="Ventosa A."/>
            <person name="Gogarten J.P."/>
            <person name="Papke R.T."/>
        </authorList>
    </citation>
    <scope>NUCLEOTIDE SEQUENCE [LARGE SCALE GENOMIC DNA]</scope>
    <source>
        <strain evidence="2 3">LD3</strain>
    </source>
</reference>
<evidence type="ECO:0000256" key="1">
    <source>
        <dbReference type="SAM" id="MobiDB-lite"/>
    </source>
</evidence>
<dbReference type="AlphaFoldDB" id="A0A256IL78"/>
<proteinExistence type="predicted"/>
<name>A0A256IL78_HALEZ</name>
<accession>A0A256IL78</accession>
<protein>
    <submittedName>
        <fullName evidence="2">Uncharacterized protein</fullName>
    </submittedName>
</protein>
<dbReference type="Proteomes" id="UP000216409">
    <property type="component" value="Unassembled WGS sequence"/>
</dbReference>
<feature type="compositionally biased region" description="Basic and acidic residues" evidence="1">
    <location>
        <begin position="52"/>
        <end position="84"/>
    </location>
</feature>
<feature type="region of interest" description="Disordered" evidence="1">
    <location>
        <begin position="47"/>
        <end position="84"/>
    </location>
</feature>